<accession>A0A6N8J6A5</accession>
<evidence type="ECO:0000313" key="2">
    <source>
        <dbReference type="Proteomes" id="UP000468388"/>
    </source>
</evidence>
<dbReference type="OrthoDB" id="1366475at2"/>
<comment type="caution">
    <text evidence="1">The sequence shown here is derived from an EMBL/GenBank/DDBJ whole genome shotgun (WGS) entry which is preliminary data.</text>
</comment>
<dbReference type="Proteomes" id="UP000468388">
    <property type="component" value="Unassembled WGS sequence"/>
</dbReference>
<name>A0A6N8J6A5_9BACT</name>
<dbReference type="RefSeq" id="WP_157299365.1">
    <property type="nucleotide sequence ID" value="NZ_BAAAZB010000010.1"/>
</dbReference>
<reference evidence="1 2" key="1">
    <citation type="submission" date="2019-12" db="EMBL/GenBank/DDBJ databases">
        <title>The draft genomic sequence of strain Chitinophaga oryziterrae JCM 16595.</title>
        <authorList>
            <person name="Zhang X."/>
        </authorList>
    </citation>
    <scope>NUCLEOTIDE SEQUENCE [LARGE SCALE GENOMIC DNA]</scope>
    <source>
        <strain evidence="1 2">JCM 16595</strain>
    </source>
</reference>
<dbReference type="EMBL" id="WRXO01000002">
    <property type="protein sequence ID" value="MVT40730.1"/>
    <property type="molecule type" value="Genomic_DNA"/>
</dbReference>
<sequence length="119" mass="13907">MATKIEVEEFLEALKEKIKIFDIVFRPRDKNRTSLADLDILPIDRVQFIMNLAVEEYYSGPNRDTYDLGKPDYYEFGIVVKKKEVYIKISLGLPNKQVDCLSFHIAEHPIIYPLKAQEL</sequence>
<evidence type="ECO:0000313" key="1">
    <source>
        <dbReference type="EMBL" id="MVT40730.1"/>
    </source>
</evidence>
<proteinExistence type="predicted"/>
<gene>
    <name evidence="1" type="ORF">GO495_09085</name>
</gene>
<organism evidence="1 2">
    <name type="scientific">Chitinophaga oryziterrae</name>
    <dbReference type="NCBI Taxonomy" id="1031224"/>
    <lineage>
        <taxon>Bacteria</taxon>
        <taxon>Pseudomonadati</taxon>
        <taxon>Bacteroidota</taxon>
        <taxon>Chitinophagia</taxon>
        <taxon>Chitinophagales</taxon>
        <taxon>Chitinophagaceae</taxon>
        <taxon>Chitinophaga</taxon>
    </lineage>
</organism>
<dbReference type="AlphaFoldDB" id="A0A6N8J6A5"/>
<protein>
    <submittedName>
        <fullName evidence="1">Toxin</fullName>
    </submittedName>
</protein>
<keyword evidence="2" id="KW-1185">Reference proteome</keyword>